<dbReference type="SUPFAM" id="SSF55729">
    <property type="entry name" value="Acyl-CoA N-acyltransferases (Nat)"/>
    <property type="match status" value="2"/>
</dbReference>
<dbReference type="InterPro" id="IPR016732">
    <property type="entry name" value="UCP018688"/>
</dbReference>
<dbReference type="EMBL" id="FQVH01000016">
    <property type="protein sequence ID" value="SHF26572.1"/>
    <property type="molecule type" value="Genomic_DNA"/>
</dbReference>
<dbReference type="AlphaFoldDB" id="A0A1M5A9N4"/>
<accession>A0A1M5A9N4</accession>
<name>A0A1M5A9N4_9THEO</name>
<dbReference type="STRING" id="1121256.SAMN02746089_01585"/>
<dbReference type="PANTHER" id="PTHR41373:SF1">
    <property type="entry name" value="PHOSPHATIDYLGLYCEROL LYSYLTRANSFERASE C-TERMINAL DOMAIN-CONTAINING PROTEIN"/>
    <property type="match status" value="1"/>
</dbReference>
<feature type="domain" description="Phosphatidylglycerol lysyltransferase C-terminal" evidence="1">
    <location>
        <begin position="17"/>
        <end position="286"/>
    </location>
</feature>
<dbReference type="PANTHER" id="PTHR41373">
    <property type="entry name" value="DUF2156 DOMAIN-CONTAINING PROTEIN"/>
    <property type="match status" value="1"/>
</dbReference>
<dbReference type="Pfam" id="PF09924">
    <property type="entry name" value="LPG_synthase_C"/>
    <property type="match status" value="1"/>
</dbReference>
<dbReference type="InterPro" id="IPR024320">
    <property type="entry name" value="LPG_synthase_C"/>
</dbReference>
<proteinExistence type="predicted"/>
<sequence length="290" mass="34635">MKQFSIEDKNIFNEFFRKYPPQNSEYTFTNLYMWNHYYNLYYEIINDCLCLISQRDNITAILPPIGDELNIIRAFEVLYKRYKDEGSNTLLERFPEKLAKKISEIFCIEMELDEDNSDYVYNTSDLINLSGRKYHAKKNHVNRFKKLYNYSIETLNETNIMECLYFTEKWLQDKDIQENPGLLDEFQSIKTFFESYRYFDVKGIVIRIGGKVEAYTFGELLNPETAVIHIEKANPDIPDLYAFINQCFAEKVWSHIPYINREQDMGIPGLRRAKQSYHPVKMVYKYKGQI</sequence>
<dbReference type="Gene3D" id="3.40.630.30">
    <property type="match status" value="1"/>
</dbReference>
<dbReference type="InterPro" id="IPR016181">
    <property type="entry name" value="Acyl_CoA_acyltransferase"/>
</dbReference>
<reference evidence="2 3" key="1">
    <citation type="submission" date="2016-11" db="EMBL/GenBank/DDBJ databases">
        <authorList>
            <person name="Jaros S."/>
            <person name="Januszkiewicz K."/>
            <person name="Wedrychowicz H."/>
        </authorList>
    </citation>
    <scope>NUCLEOTIDE SEQUENCE [LARGE SCALE GENOMIC DNA]</scope>
    <source>
        <strain evidence="2 3">DSM 17918</strain>
    </source>
</reference>
<evidence type="ECO:0000313" key="2">
    <source>
        <dbReference type="EMBL" id="SHF26572.1"/>
    </source>
</evidence>
<evidence type="ECO:0000259" key="1">
    <source>
        <dbReference type="Pfam" id="PF09924"/>
    </source>
</evidence>
<dbReference type="PIRSF" id="PIRSF018688">
    <property type="entry name" value="UCP018688"/>
    <property type="match status" value="1"/>
</dbReference>
<keyword evidence="3" id="KW-1185">Reference proteome</keyword>
<organism evidence="2 3">
    <name type="scientific">Caldanaerobius fijiensis DSM 17918</name>
    <dbReference type="NCBI Taxonomy" id="1121256"/>
    <lineage>
        <taxon>Bacteria</taxon>
        <taxon>Bacillati</taxon>
        <taxon>Bacillota</taxon>
        <taxon>Clostridia</taxon>
        <taxon>Thermoanaerobacterales</taxon>
        <taxon>Thermoanaerobacteraceae</taxon>
        <taxon>Caldanaerobius</taxon>
    </lineage>
</organism>
<dbReference type="RefSeq" id="WP_073343693.1">
    <property type="nucleotide sequence ID" value="NZ_FQVH01000016.1"/>
</dbReference>
<gene>
    <name evidence="2" type="ORF">SAMN02746089_01585</name>
</gene>
<protein>
    <recommendedName>
        <fullName evidence="1">Phosphatidylglycerol lysyltransferase C-terminal domain-containing protein</fullName>
    </recommendedName>
</protein>
<evidence type="ECO:0000313" key="3">
    <source>
        <dbReference type="Proteomes" id="UP000184088"/>
    </source>
</evidence>
<dbReference type="OrthoDB" id="9765580at2"/>
<dbReference type="Proteomes" id="UP000184088">
    <property type="component" value="Unassembled WGS sequence"/>
</dbReference>